<reference evidence="1 2" key="1">
    <citation type="journal article" date="2015" name="Genome Biol. Evol.">
        <title>The genome of winter moth (Operophtera brumata) provides a genomic perspective on sexual dimorphism and phenology.</title>
        <authorList>
            <person name="Derks M.F."/>
            <person name="Smit S."/>
            <person name="Salis L."/>
            <person name="Schijlen E."/>
            <person name="Bossers A."/>
            <person name="Mateman C."/>
            <person name="Pijl A.S."/>
            <person name="de Ridder D."/>
            <person name="Groenen M.A."/>
            <person name="Visser M.E."/>
            <person name="Megens H.J."/>
        </authorList>
    </citation>
    <scope>NUCLEOTIDE SEQUENCE [LARGE SCALE GENOMIC DNA]</scope>
    <source>
        <strain evidence="1">WM2013NL</strain>
        <tissue evidence="1">Head and thorax</tissue>
    </source>
</reference>
<dbReference type="Proteomes" id="UP000037510">
    <property type="component" value="Unassembled WGS sequence"/>
</dbReference>
<keyword evidence="2" id="KW-1185">Reference proteome</keyword>
<sequence length="59" mass="6662">MDYKDAACQMKTNPMLLHAASTTPLGLGYWRDCARSMATWCDLPRWPEDGQFCMSSTLS</sequence>
<accession>A0A0L7LQF3</accession>
<protein>
    <submittedName>
        <fullName evidence="1">Acyl-CoA synthetase, AMP-forming</fullName>
    </submittedName>
</protein>
<proteinExistence type="predicted"/>
<comment type="caution">
    <text evidence="1">The sequence shown here is derived from an EMBL/GenBank/DDBJ whole genome shotgun (WGS) entry which is preliminary data.</text>
</comment>
<evidence type="ECO:0000313" key="2">
    <source>
        <dbReference type="Proteomes" id="UP000037510"/>
    </source>
</evidence>
<dbReference type="AlphaFoldDB" id="A0A0L7LQF3"/>
<dbReference type="EMBL" id="JTDY01000334">
    <property type="protein sequence ID" value="KOB77655.1"/>
    <property type="molecule type" value="Genomic_DNA"/>
</dbReference>
<gene>
    <name evidence="1" type="ORF">OBRU01_03703</name>
</gene>
<organism evidence="1 2">
    <name type="scientific">Operophtera brumata</name>
    <name type="common">Winter moth</name>
    <name type="synonym">Phalaena brumata</name>
    <dbReference type="NCBI Taxonomy" id="104452"/>
    <lineage>
        <taxon>Eukaryota</taxon>
        <taxon>Metazoa</taxon>
        <taxon>Ecdysozoa</taxon>
        <taxon>Arthropoda</taxon>
        <taxon>Hexapoda</taxon>
        <taxon>Insecta</taxon>
        <taxon>Pterygota</taxon>
        <taxon>Neoptera</taxon>
        <taxon>Endopterygota</taxon>
        <taxon>Lepidoptera</taxon>
        <taxon>Glossata</taxon>
        <taxon>Ditrysia</taxon>
        <taxon>Geometroidea</taxon>
        <taxon>Geometridae</taxon>
        <taxon>Larentiinae</taxon>
        <taxon>Operophtera</taxon>
    </lineage>
</organism>
<evidence type="ECO:0000313" key="1">
    <source>
        <dbReference type="EMBL" id="KOB77655.1"/>
    </source>
</evidence>
<name>A0A0L7LQF3_OPEBR</name>